<dbReference type="InterPro" id="IPR036410">
    <property type="entry name" value="HSP_DnaJ_Cys-rich_dom_sf"/>
</dbReference>
<feature type="domain" description="CR-type" evidence="2">
    <location>
        <begin position="288"/>
        <end position="370"/>
    </location>
</feature>
<dbReference type="GO" id="GO:0051082">
    <property type="term" value="F:unfolded protein binding"/>
    <property type="evidence" value="ECO:0007669"/>
    <property type="project" value="InterPro"/>
</dbReference>
<evidence type="ECO:0000313" key="4">
    <source>
        <dbReference type="Proteomes" id="UP000294498"/>
    </source>
</evidence>
<dbReference type="Proteomes" id="UP000294498">
    <property type="component" value="Unassembled WGS sequence"/>
</dbReference>
<keyword evidence="3" id="KW-0378">Hydrolase</keyword>
<reference evidence="3 4" key="1">
    <citation type="submission" date="2019-03" db="EMBL/GenBank/DDBJ databases">
        <title>Genomic Encyclopedia of Type Strains, Phase IV (KMG-IV): sequencing the most valuable type-strain genomes for metagenomic binning, comparative biology and taxonomic classification.</title>
        <authorList>
            <person name="Goeker M."/>
        </authorList>
    </citation>
    <scope>NUCLEOTIDE SEQUENCE [LARGE SCALE GENOMIC DNA]</scope>
    <source>
        <strain evidence="3 4">DSM 100059</strain>
    </source>
</reference>
<dbReference type="GO" id="GO:0031072">
    <property type="term" value="F:heat shock protein binding"/>
    <property type="evidence" value="ECO:0007669"/>
    <property type="project" value="InterPro"/>
</dbReference>
<dbReference type="InterPro" id="IPR001305">
    <property type="entry name" value="HSP_DnaJ_Cys-rich_dom"/>
</dbReference>
<comment type="caution">
    <text evidence="3">The sequence shown here is derived from an EMBL/GenBank/DDBJ whole genome shotgun (WGS) entry which is preliminary data.</text>
</comment>
<dbReference type="CDD" id="cd00085">
    <property type="entry name" value="HNHc"/>
    <property type="match status" value="1"/>
</dbReference>
<feature type="zinc finger region" description="CR-type" evidence="1">
    <location>
        <begin position="288"/>
        <end position="370"/>
    </location>
</feature>
<evidence type="ECO:0000256" key="1">
    <source>
        <dbReference type="PROSITE-ProRule" id="PRU00546"/>
    </source>
</evidence>
<dbReference type="EMBL" id="SODV01000001">
    <property type="protein sequence ID" value="TDX02176.1"/>
    <property type="molecule type" value="Genomic_DNA"/>
</dbReference>
<dbReference type="Pfam" id="PF00684">
    <property type="entry name" value="DnaJ_CXXCXGXG"/>
    <property type="match status" value="3"/>
</dbReference>
<dbReference type="Gene3D" id="2.10.230.10">
    <property type="entry name" value="Heat shock protein DnaJ, cysteine-rich domain"/>
    <property type="match status" value="1"/>
</dbReference>
<keyword evidence="1" id="KW-0863">Zinc-finger</keyword>
<dbReference type="AlphaFoldDB" id="A0A4R8DVU4"/>
<evidence type="ECO:0000313" key="3">
    <source>
        <dbReference type="EMBL" id="TDX02176.1"/>
    </source>
</evidence>
<protein>
    <submittedName>
        <fullName evidence="3">HNH endonuclease</fullName>
    </submittedName>
</protein>
<evidence type="ECO:0000259" key="2">
    <source>
        <dbReference type="PROSITE" id="PS51188"/>
    </source>
</evidence>
<dbReference type="OrthoDB" id="9779889at2"/>
<keyword evidence="4" id="KW-1185">Reference proteome</keyword>
<feature type="domain" description="CR-type" evidence="2">
    <location>
        <begin position="414"/>
        <end position="496"/>
    </location>
</feature>
<dbReference type="RefSeq" id="WP_133994800.1">
    <property type="nucleotide sequence ID" value="NZ_SODV01000001.1"/>
</dbReference>
<keyword evidence="1" id="KW-0479">Metal-binding</keyword>
<name>A0A4R8DVU4_9BACT</name>
<accession>A0A4R8DVU4</accession>
<dbReference type="GO" id="GO:0004519">
    <property type="term" value="F:endonuclease activity"/>
    <property type="evidence" value="ECO:0007669"/>
    <property type="project" value="UniProtKB-KW"/>
</dbReference>
<feature type="zinc finger region" description="CR-type" evidence="1">
    <location>
        <begin position="414"/>
        <end position="496"/>
    </location>
</feature>
<keyword evidence="3" id="KW-0255">Endonuclease</keyword>
<dbReference type="SUPFAM" id="SSF57938">
    <property type="entry name" value="DnaJ/Hsp40 cysteine-rich domain"/>
    <property type="match status" value="2"/>
</dbReference>
<sequence length="506" mass="57555">MRSSNLISEFEAAQEVKISPTLLRWFTSYAAKDDGRKLMFEIRDGLYYYDKKELLDFSSYLHLPWAKPPRGTRPSIPAGIITEIKTESHYRCPICNTNMGELAHIKPVSKTFDNHPHNLIYLCPNHHTAYDFGARYANISEEEVLLHKKALQNFQSISWGLQGQIINTYLSLINAIGRVKELEHLLLNASTEAEFDSLLQAILAKIDKLKSTKNVNPKIDQLIESVKVDRNEKSPKEAYLFLSVKEEIEKEYQQDKGLIKCPLCNSRGYTDLFDICPVCVGDGYINKKREVDISIYEIENCPLCKGRGQTNEFETCPPCHGQGKLTKEQIEIIDFSIYEIENCPLCEGRGYTDEFDSCPPCGGEGKLTKEQIETIDFSIYEMENCPLCNGRGYTDEFDSCPPCGGEGKLTKEQIEIIDFSIYKMENCPLCKGKGHTNEFESCPPCGGEGKLTKEQIEIIDFSIYEMEDCPLCEGRGHTDEYESCPPCHGEGRLTRDQIDQIDFDQF</sequence>
<dbReference type="InterPro" id="IPR003615">
    <property type="entry name" value="HNH_nuc"/>
</dbReference>
<proteinExistence type="predicted"/>
<keyword evidence="3" id="KW-0540">Nuclease</keyword>
<dbReference type="Gene3D" id="6.20.20.10">
    <property type="match status" value="4"/>
</dbReference>
<organism evidence="3 4">
    <name type="scientific">Dinghuibacter silviterrae</name>
    <dbReference type="NCBI Taxonomy" id="1539049"/>
    <lineage>
        <taxon>Bacteria</taxon>
        <taxon>Pseudomonadati</taxon>
        <taxon>Bacteroidota</taxon>
        <taxon>Chitinophagia</taxon>
        <taxon>Chitinophagales</taxon>
        <taxon>Chitinophagaceae</taxon>
        <taxon>Dinghuibacter</taxon>
    </lineage>
</organism>
<dbReference type="GO" id="GO:0008270">
    <property type="term" value="F:zinc ion binding"/>
    <property type="evidence" value="ECO:0007669"/>
    <property type="project" value="UniProtKB-KW"/>
</dbReference>
<dbReference type="PROSITE" id="PS51188">
    <property type="entry name" value="ZF_CR"/>
    <property type="match status" value="2"/>
</dbReference>
<dbReference type="Pfam" id="PF13391">
    <property type="entry name" value="HNH_2"/>
    <property type="match status" value="1"/>
</dbReference>
<gene>
    <name evidence="3" type="ORF">EDB95_3227</name>
</gene>
<keyword evidence="1" id="KW-0862">Zinc</keyword>